<name>W7XGM5_TETTS</name>
<dbReference type="PANTHER" id="PTHR34574">
    <property type="entry name" value="CALCIUM-BINDING EF-HAND FAMILY PROTEIN-RELATED"/>
    <property type="match status" value="1"/>
</dbReference>
<dbReference type="PROSITE" id="PS00018">
    <property type="entry name" value="EF_HAND_1"/>
    <property type="match status" value="2"/>
</dbReference>
<evidence type="ECO:0000313" key="3">
    <source>
        <dbReference type="EMBL" id="EWS73301.1"/>
    </source>
</evidence>
<dbReference type="PROSITE" id="PS50222">
    <property type="entry name" value="EF_HAND_2"/>
    <property type="match status" value="2"/>
</dbReference>
<keyword evidence="4" id="KW-1185">Reference proteome</keyword>
<dbReference type="GeneID" id="24439142"/>
<gene>
    <name evidence="3" type="ORF">TTHERM_000470563</name>
</gene>
<dbReference type="Pfam" id="PF13499">
    <property type="entry name" value="EF-hand_7"/>
    <property type="match status" value="1"/>
</dbReference>
<keyword evidence="1" id="KW-0106">Calcium</keyword>
<dbReference type="InterPro" id="IPR002048">
    <property type="entry name" value="EF_hand_dom"/>
</dbReference>
<evidence type="ECO:0000256" key="1">
    <source>
        <dbReference type="ARBA" id="ARBA00022837"/>
    </source>
</evidence>
<dbReference type="Proteomes" id="UP000009168">
    <property type="component" value="Unassembled WGS sequence"/>
</dbReference>
<protein>
    <submittedName>
        <fullName evidence="3">EF-hand protein</fullName>
    </submittedName>
</protein>
<organism evidence="3 4">
    <name type="scientific">Tetrahymena thermophila (strain SB210)</name>
    <dbReference type="NCBI Taxonomy" id="312017"/>
    <lineage>
        <taxon>Eukaryota</taxon>
        <taxon>Sar</taxon>
        <taxon>Alveolata</taxon>
        <taxon>Ciliophora</taxon>
        <taxon>Intramacronucleata</taxon>
        <taxon>Oligohymenophorea</taxon>
        <taxon>Hymenostomatida</taxon>
        <taxon>Tetrahymenina</taxon>
        <taxon>Tetrahymenidae</taxon>
        <taxon>Tetrahymena</taxon>
    </lineage>
</organism>
<dbReference type="OrthoDB" id="442461at2759"/>
<dbReference type="GO" id="GO:0005509">
    <property type="term" value="F:calcium ion binding"/>
    <property type="evidence" value="ECO:0007669"/>
    <property type="project" value="InterPro"/>
</dbReference>
<evidence type="ECO:0000259" key="2">
    <source>
        <dbReference type="PROSITE" id="PS50222"/>
    </source>
</evidence>
<dbReference type="STRING" id="312017.W7XGM5"/>
<dbReference type="Gene3D" id="1.10.238.10">
    <property type="entry name" value="EF-hand"/>
    <property type="match status" value="1"/>
</dbReference>
<dbReference type="InterPro" id="IPR011992">
    <property type="entry name" value="EF-hand-dom_pair"/>
</dbReference>
<dbReference type="PRINTS" id="PR01697">
    <property type="entry name" value="PARVALBUMIN"/>
</dbReference>
<feature type="domain" description="EF-hand" evidence="2">
    <location>
        <begin position="13"/>
        <end position="48"/>
    </location>
</feature>
<evidence type="ECO:0000313" key="4">
    <source>
        <dbReference type="Proteomes" id="UP000009168"/>
    </source>
</evidence>
<dbReference type="InParanoid" id="W7XGM5"/>
<reference evidence="4" key="1">
    <citation type="journal article" date="2006" name="PLoS Biol.">
        <title>Macronuclear genome sequence of the ciliate Tetrahymena thermophila, a model eukaryote.</title>
        <authorList>
            <person name="Eisen J.A."/>
            <person name="Coyne R.S."/>
            <person name="Wu M."/>
            <person name="Wu D."/>
            <person name="Thiagarajan M."/>
            <person name="Wortman J.R."/>
            <person name="Badger J.H."/>
            <person name="Ren Q."/>
            <person name="Amedeo P."/>
            <person name="Jones K.M."/>
            <person name="Tallon L.J."/>
            <person name="Delcher A.L."/>
            <person name="Salzberg S.L."/>
            <person name="Silva J.C."/>
            <person name="Haas B.J."/>
            <person name="Majoros W.H."/>
            <person name="Farzad M."/>
            <person name="Carlton J.M."/>
            <person name="Smith R.K. Jr."/>
            <person name="Garg J."/>
            <person name="Pearlman R.E."/>
            <person name="Karrer K.M."/>
            <person name="Sun L."/>
            <person name="Manning G."/>
            <person name="Elde N.C."/>
            <person name="Turkewitz A.P."/>
            <person name="Asai D.J."/>
            <person name="Wilkes D.E."/>
            <person name="Wang Y."/>
            <person name="Cai H."/>
            <person name="Collins K."/>
            <person name="Stewart B.A."/>
            <person name="Lee S.R."/>
            <person name="Wilamowska K."/>
            <person name="Weinberg Z."/>
            <person name="Ruzzo W.L."/>
            <person name="Wloga D."/>
            <person name="Gaertig J."/>
            <person name="Frankel J."/>
            <person name="Tsao C.-C."/>
            <person name="Gorovsky M.A."/>
            <person name="Keeling P.J."/>
            <person name="Waller R.F."/>
            <person name="Patron N.J."/>
            <person name="Cherry J.M."/>
            <person name="Stover N.A."/>
            <person name="Krieger C.J."/>
            <person name="del Toro C."/>
            <person name="Ryder H.F."/>
            <person name="Williamson S.C."/>
            <person name="Barbeau R.A."/>
            <person name="Hamilton E.P."/>
            <person name="Orias E."/>
        </authorList>
    </citation>
    <scope>NUCLEOTIDE SEQUENCE [LARGE SCALE GENOMIC DNA]</scope>
    <source>
        <strain evidence="4">SB210</strain>
    </source>
</reference>
<feature type="domain" description="EF-hand" evidence="2">
    <location>
        <begin position="54"/>
        <end position="89"/>
    </location>
</feature>
<dbReference type="RefSeq" id="XP_012654150.1">
    <property type="nucleotide sequence ID" value="XM_012798696.1"/>
</dbReference>
<dbReference type="AlphaFoldDB" id="W7XGM5"/>
<dbReference type="InterPro" id="IPR018247">
    <property type="entry name" value="EF_Hand_1_Ca_BS"/>
</dbReference>
<dbReference type="SMART" id="SM00054">
    <property type="entry name" value="EFh"/>
    <property type="match status" value="2"/>
</dbReference>
<dbReference type="KEGG" id="tet:TTHERM_000470563"/>
<accession>W7XGM5</accession>
<dbReference type="EMBL" id="GG662622">
    <property type="protein sequence ID" value="EWS73301.1"/>
    <property type="molecule type" value="Genomic_DNA"/>
</dbReference>
<proteinExistence type="predicted"/>
<dbReference type="SUPFAM" id="SSF47473">
    <property type="entry name" value="EF-hand"/>
    <property type="match status" value="1"/>
</dbReference>
<sequence length="96" mass="10753">MSSIKEILKDKNKLKKITEAAFKAVDIDSSGYLEKVELEKVMINVAIDIGVEIPSKEEVEEVLKELDEDGDGKLSQEEFQVLIVQVLEMMANADVQ</sequence>
<dbReference type="PANTHER" id="PTHR34574:SF3">
    <property type="entry name" value="CALCIUM-BINDING EF HAND FAMILY PROTEIN"/>
    <property type="match status" value="1"/>
</dbReference>